<dbReference type="FunFam" id="1.20.1560.10:FF:000014">
    <property type="entry name" value="Multidrug resistance-associated protein member 4"/>
    <property type="match status" value="1"/>
</dbReference>
<dbReference type="CDD" id="cd03250">
    <property type="entry name" value="ABCC_MRP_domain1"/>
    <property type="match status" value="1"/>
</dbReference>
<dbReference type="GO" id="GO:0016887">
    <property type="term" value="F:ATP hydrolysis activity"/>
    <property type="evidence" value="ECO:0007669"/>
    <property type="project" value="InterPro"/>
</dbReference>
<evidence type="ECO:0000256" key="2">
    <source>
        <dbReference type="ARBA" id="ARBA00022448"/>
    </source>
</evidence>
<feature type="transmembrane region" description="Helical" evidence="8">
    <location>
        <begin position="809"/>
        <end position="827"/>
    </location>
</feature>
<dbReference type="CDD" id="cd18580">
    <property type="entry name" value="ABC_6TM_ABCC_D2"/>
    <property type="match status" value="1"/>
</dbReference>
<dbReference type="Pfam" id="PF00664">
    <property type="entry name" value="ABC_membrane"/>
    <property type="match status" value="2"/>
</dbReference>
<dbReference type="SUPFAM" id="SSF90123">
    <property type="entry name" value="ABC transporter transmembrane region"/>
    <property type="match status" value="2"/>
</dbReference>
<feature type="domain" description="ABC transmembrane type-1" evidence="10">
    <location>
        <begin position="149"/>
        <end position="339"/>
    </location>
</feature>
<feature type="domain" description="ABC transporter" evidence="9">
    <location>
        <begin position="404"/>
        <end position="623"/>
    </location>
</feature>
<keyword evidence="4" id="KW-0547">Nucleotide-binding</keyword>
<keyword evidence="12" id="KW-1185">Reference proteome</keyword>
<dbReference type="SUPFAM" id="SSF52540">
    <property type="entry name" value="P-loop containing nucleoside triphosphate hydrolases"/>
    <property type="match status" value="2"/>
</dbReference>
<comment type="caution">
    <text evidence="11">The sequence shown here is derived from an EMBL/GenBank/DDBJ whole genome shotgun (WGS) entry which is preliminary data.</text>
</comment>
<accession>A0A9P0LQQ5</accession>
<evidence type="ECO:0000256" key="6">
    <source>
        <dbReference type="ARBA" id="ARBA00022989"/>
    </source>
</evidence>
<dbReference type="InterPro" id="IPR017871">
    <property type="entry name" value="ABC_transporter-like_CS"/>
</dbReference>
<evidence type="ECO:0000256" key="3">
    <source>
        <dbReference type="ARBA" id="ARBA00022692"/>
    </source>
</evidence>
<feature type="transmembrane region" description="Helical" evidence="8">
    <location>
        <begin position="672"/>
        <end position="692"/>
    </location>
</feature>
<dbReference type="OrthoDB" id="6500128at2759"/>
<dbReference type="InterPro" id="IPR011527">
    <property type="entry name" value="ABC1_TM_dom"/>
</dbReference>
<keyword evidence="3 8" id="KW-0812">Transmembrane</keyword>
<feature type="transmembrane region" description="Helical" evidence="8">
    <location>
        <begin position="312"/>
        <end position="336"/>
    </location>
</feature>
<feature type="domain" description="ABC transporter" evidence="9">
    <location>
        <begin position="1042"/>
        <end position="1269"/>
    </location>
</feature>
<dbReference type="Pfam" id="PF00005">
    <property type="entry name" value="ABC_tran"/>
    <property type="match status" value="2"/>
</dbReference>
<evidence type="ECO:0008006" key="13">
    <source>
        <dbReference type="Google" id="ProtNLM"/>
    </source>
</evidence>
<evidence type="ECO:0000256" key="8">
    <source>
        <dbReference type="SAM" id="Phobius"/>
    </source>
</evidence>
<dbReference type="InterPro" id="IPR036640">
    <property type="entry name" value="ABC1_TM_sf"/>
</dbReference>
<keyword evidence="6 8" id="KW-1133">Transmembrane helix</keyword>
<feature type="transmembrane region" description="Helical" evidence="8">
    <location>
        <begin position="128"/>
        <end position="146"/>
    </location>
</feature>
<dbReference type="FunFam" id="3.40.50.300:FF:000163">
    <property type="entry name" value="Multidrug resistance-associated protein member 4"/>
    <property type="match status" value="1"/>
</dbReference>
<dbReference type="CDD" id="cd18579">
    <property type="entry name" value="ABC_6TM_ABCC_D1"/>
    <property type="match status" value="1"/>
</dbReference>
<name>A0A9P0LQQ5_ACAOB</name>
<proteinExistence type="predicted"/>
<keyword evidence="2" id="KW-0813">Transport</keyword>
<dbReference type="Gene3D" id="1.20.1560.10">
    <property type="entry name" value="ABC transporter type 1, transmembrane domain"/>
    <property type="match status" value="2"/>
</dbReference>
<evidence type="ECO:0000256" key="7">
    <source>
        <dbReference type="ARBA" id="ARBA00023136"/>
    </source>
</evidence>
<dbReference type="GO" id="GO:0140359">
    <property type="term" value="F:ABC-type transporter activity"/>
    <property type="evidence" value="ECO:0007669"/>
    <property type="project" value="InterPro"/>
</dbReference>
<comment type="subcellular location">
    <subcellularLocation>
        <location evidence="1">Membrane</location>
        <topology evidence="1">Multi-pass membrane protein</topology>
    </subcellularLocation>
</comment>
<dbReference type="GO" id="GO:0016020">
    <property type="term" value="C:membrane"/>
    <property type="evidence" value="ECO:0007669"/>
    <property type="project" value="UniProtKB-SubCell"/>
</dbReference>
<evidence type="ECO:0000259" key="9">
    <source>
        <dbReference type="PROSITE" id="PS50893"/>
    </source>
</evidence>
<dbReference type="InterPro" id="IPR044726">
    <property type="entry name" value="ABCC_6TM_D2"/>
</dbReference>
<dbReference type="EMBL" id="CAKOFQ010007297">
    <property type="protein sequence ID" value="CAH1997625.1"/>
    <property type="molecule type" value="Genomic_DNA"/>
</dbReference>
<dbReference type="InterPro" id="IPR044746">
    <property type="entry name" value="ABCC_6TM_D1"/>
</dbReference>
<dbReference type="PROSITE" id="PS50893">
    <property type="entry name" value="ABC_TRANSPORTER_2"/>
    <property type="match status" value="2"/>
</dbReference>
<dbReference type="InterPro" id="IPR050173">
    <property type="entry name" value="ABC_transporter_C-like"/>
</dbReference>
<evidence type="ECO:0000256" key="1">
    <source>
        <dbReference type="ARBA" id="ARBA00004141"/>
    </source>
</evidence>
<evidence type="ECO:0000313" key="11">
    <source>
        <dbReference type="EMBL" id="CAH1997625.1"/>
    </source>
</evidence>
<feature type="transmembrane region" description="Helical" evidence="8">
    <location>
        <begin position="230"/>
        <end position="252"/>
    </location>
</feature>
<dbReference type="PANTHER" id="PTHR24223:SF448">
    <property type="entry name" value="FI20146P1-RELATED"/>
    <property type="match status" value="1"/>
</dbReference>
<dbReference type="FunFam" id="3.40.50.300:FF:003146">
    <property type="entry name" value="Predicted protein"/>
    <property type="match status" value="1"/>
</dbReference>
<evidence type="ECO:0000313" key="12">
    <source>
        <dbReference type="Proteomes" id="UP001152888"/>
    </source>
</evidence>
<feature type="transmembrane region" description="Helical" evidence="8">
    <location>
        <begin position="868"/>
        <end position="886"/>
    </location>
</feature>
<dbReference type="InterPro" id="IPR003593">
    <property type="entry name" value="AAA+_ATPase"/>
</dbReference>
<protein>
    <recommendedName>
        <fullName evidence="13">Multidrug resistance-associated protein lethal(2)03659</fullName>
    </recommendedName>
</protein>
<sequence>MDHCEKVSRKKNPRENANFLSLIIFGYTGTLFAKGLKKDLDDDDLYEVVKCCQSKKCADRLEHAYKAGDNKKKHNVYRILWNTYGIRYIMLGLFNLIWKLFVSIMEPEAVSKLVAYFENSKKMTFHDAVYYAGILVAIKFLHCFYFQNYMVYLSQLAIQIRSSFCSLIYRKALKLSPAAQTETSLGQVVTVMTKDVSQFEHAIWLFNDLWIAVVQTIVVCNLIYSRIGWSSMLGVSILLATVPVQAFMSKWLKKLRIKINKKTDERLQATQEALSTIKIIKMYTWEKVFEDGISHTRSKEMRSMLKTFYSKMMMMVSSSLVAKLGFYALMMLYIHLTVNASAQTIFYVMRCFDTLRYSLAVSLSWGFARMAELGASLTRINNILNAEELQDMHHVDKPDDDPQIELRNISVSIKDKEILHNLDTKMNVGLNIVTGQLGSGKSSMIKTILKEYPISSGELRIRGRKSYASQDPWLFPSSIRQNILFGEKYDQERYMQVIKVCALEYDFKILDKGDETIVADRGLNLSKGQQARINLARAVYKDSDIYLIDDALTALDPKVQEQIFSECILGFLKGKLVVLVTHNAKHITSAEKVIVLKDGAITFDGKHQELTRDILEAIEDEEIHGDETITKDEEVENLDEKSKLLATPLKRVHVYHEVKKQGGVGWDIYKQYFRFGGGICFVSFIVLLYFGATFAESASAKMLTNWINAQDKLTGVRRNYTLVSNMTQESPDQLALTLGKMGINVSIATYLNESMEKIDRLEIQSAKSINFYTILLVSGTLCELIKYYMIFKFALNASFNLHKAMIHSIVNAIMSFFDTYFIGNILNRFSQDLAVIDEHFPFVLTHFITTLFHVAGMIGLIASVNWKFVIPSIILIICLVIMRFLYIPTSRSLKRLEAATRSPMVGHLNSSIEGITTIRAYKAQDILCDEFDRHQDLYTSANYTSLVTKRAFGFYMDFFAAGFITLIIGRFLIFDMDTAAGDVGLTISKATSLAMIIQMALMQWAEIENLMTSVERVLEYTKLEVENKSGLEIDNWPNKGEITYVNVNLNYAKTKERVLKNISFSVKSKQKIGIVGRTGAGKSSIIATLFRLYNFEGQIYIDDVETKTLALKFLRQHISIIPQDPIMFSGTIRANIDPLGEFTDEEIWKTLHKVHLDAYIPELECRMEDTNFSTGQRQLICLARAIIRKNRIVVLDEATANMDPETEFLIQKTIVENFSSATVFIIAHRLQSILDCHKVMVMDKGEIIEFEDPLVLMEDKNSVFTQMLKNAGLDVTKTSDEKKEAN</sequence>
<feature type="transmembrane region" description="Helical" evidence="8">
    <location>
        <begin position="952"/>
        <end position="973"/>
    </location>
</feature>
<reference evidence="11" key="1">
    <citation type="submission" date="2022-03" db="EMBL/GenBank/DDBJ databases">
        <authorList>
            <person name="Sayadi A."/>
        </authorList>
    </citation>
    <scope>NUCLEOTIDE SEQUENCE</scope>
</reference>
<feature type="transmembrane region" description="Helical" evidence="8">
    <location>
        <begin position="79"/>
        <end position="98"/>
    </location>
</feature>
<dbReference type="Proteomes" id="UP001152888">
    <property type="component" value="Unassembled WGS sequence"/>
</dbReference>
<dbReference type="SMART" id="SM00382">
    <property type="entry name" value="AAA"/>
    <property type="match status" value="2"/>
</dbReference>
<keyword evidence="5" id="KW-0067">ATP-binding</keyword>
<dbReference type="PROSITE" id="PS50929">
    <property type="entry name" value="ABC_TM1F"/>
    <property type="match status" value="2"/>
</dbReference>
<organism evidence="11 12">
    <name type="scientific">Acanthoscelides obtectus</name>
    <name type="common">Bean weevil</name>
    <name type="synonym">Bruchus obtectus</name>
    <dbReference type="NCBI Taxonomy" id="200917"/>
    <lineage>
        <taxon>Eukaryota</taxon>
        <taxon>Metazoa</taxon>
        <taxon>Ecdysozoa</taxon>
        <taxon>Arthropoda</taxon>
        <taxon>Hexapoda</taxon>
        <taxon>Insecta</taxon>
        <taxon>Pterygota</taxon>
        <taxon>Neoptera</taxon>
        <taxon>Endopterygota</taxon>
        <taxon>Coleoptera</taxon>
        <taxon>Polyphaga</taxon>
        <taxon>Cucujiformia</taxon>
        <taxon>Chrysomeloidea</taxon>
        <taxon>Chrysomelidae</taxon>
        <taxon>Bruchinae</taxon>
        <taxon>Bruchini</taxon>
        <taxon>Acanthoscelides</taxon>
    </lineage>
</organism>
<dbReference type="InterPro" id="IPR003439">
    <property type="entry name" value="ABC_transporter-like_ATP-bd"/>
</dbReference>
<gene>
    <name evidence="11" type="ORF">ACAOBT_LOCUS23870</name>
</gene>
<dbReference type="CDD" id="cd03244">
    <property type="entry name" value="ABCC_MRP_domain2"/>
    <property type="match status" value="1"/>
</dbReference>
<dbReference type="FunFam" id="1.20.1560.10:FF:000006">
    <property type="entry name" value="ATP-binding cassette, sub-family C (CFTR/MRP), member 9"/>
    <property type="match status" value="1"/>
</dbReference>
<feature type="transmembrane region" description="Helical" evidence="8">
    <location>
        <begin position="769"/>
        <end position="789"/>
    </location>
</feature>
<dbReference type="PANTHER" id="PTHR24223">
    <property type="entry name" value="ATP-BINDING CASSETTE SUB-FAMILY C"/>
    <property type="match status" value="1"/>
</dbReference>
<evidence type="ECO:0000256" key="5">
    <source>
        <dbReference type="ARBA" id="ARBA00022840"/>
    </source>
</evidence>
<dbReference type="Gene3D" id="3.40.50.300">
    <property type="entry name" value="P-loop containing nucleotide triphosphate hydrolases"/>
    <property type="match status" value="2"/>
</dbReference>
<dbReference type="InterPro" id="IPR027417">
    <property type="entry name" value="P-loop_NTPase"/>
</dbReference>
<feature type="domain" description="ABC transmembrane type-1" evidence="10">
    <location>
        <begin position="772"/>
        <end position="1009"/>
    </location>
</feature>
<evidence type="ECO:0000256" key="4">
    <source>
        <dbReference type="ARBA" id="ARBA00022741"/>
    </source>
</evidence>
<dbReference type="PROSITE" id="PS00211">
    <property type="entry name" value="ABC_TRANSPORTER_1"/>
    <property type="match status" value="1"/>
</dbReference>
<keyword evidence="7 8" id="KW-0472">Membrane</keyword>
<feature type="transmembrane region" description="Helical" evidence="8">
    <location>
        <begin position="839"/>
        <end position="862"/>
    </location>
</feature>
<feature type="transmembrane region" description="Helical" evidence="8">
    <location>
        <begin position="202"/>
        <end position="224"/>
    </location>
</feature>
<evidence type="ECO:0000259" key="10">
    <source>
        <dbReference type="PROSITE" id="PS50929"/>
    </source>
</evidence>
<dbReference type="GO" id="GO:0005524">
    <property type="term" value="F:ATP binding"/>
    <property type="evidence" value="ECO:0007669"/>
    <property type="project" value="UniProtKB-KW"/>
</dbReference>